<dbReference type="InterPro" id="IPR008207">
    <property type="entry name" value="Sig_transdc_His_kin_Hpt_dom"/>
</dbReference>
<feature type="domain" description="HPt" evidence="2">
    <location>
        <begin position="23"/>
        <end position="117"/>
    </location>
</feature>
<accession>A0ABS1L2H0</accession>
<name>A0ABS1L2H0_9BACT</name>
<organism evidence="3 4">
    <name type="scientific">Chryseolinea lacunae</name>
    <dbReference type="NCBI Taxonomy" id="2801331"/>
    <lineage>
        <taxon>Bacteria</taxon>
        <taxon>Pseudomonadati</taxon>
        <taxon>Bacteroidota</taxon>
        <taxon>Cytophagia</taxon>
        <taxon>Cytophagales</taxon>
        <taxon>Fulvivirgaceae</taxon>
        <taxon>Chryseolinea</taxon>
    </lineage>
</organism>
<gene>
    <name evidence="3" type="ORF">JI741_31660</name>
</gene>
<evidence type="ECO:0000313" key="4">
    <source>
        <dbReference type="Proteomes" id="UP000613030"/>
    </source>
</evidence>
<comment type="caution">
    <text evidence="3">The sequence shown here is derived from an EMBL/GenBank/DDBJ whole genome shotgun (WGS) entry which is preliminary data.</text>
</comment>
<dbReference type="Gene3D" id="1.20.120.160">
    <property type="entry name" value="HPT domain"/>
    <property type="match status" value="1"/>
</dbReference>
<dbReference type="Proteomes" id="UP000613030">
    <property type="component" value="Unassembled WGS sequence"/>
</dbReference>
<sequence length="123" mass="13808">MNHETHPEPCFDLTLMQQASNGNPAFMQRMINLFCVQATETIAAWHTAIAGNDYDAIRKIAHKIKPTLDALCIAEVHNDIRWLETIDSRINLRHDVLVVVNRVGHVLTHVAEQLQSTGQSATN</sequence>
<keyword evidence="1" id="KW-0597">Phosphoprotein</keyword>
<dbReference type="EMBL" id="JAERRB010000020">
    <property type="protein sequence ID" value="MBL0745834.1"/>
    <property type="molecule type" value="Genomic_DNA"/>
</dbReference>
<evidence type="ECO:0000256" key="1">
    <source>
        <dbReference type="PROSITE-ProRule" id="PRU00110"/>
    </source>
</evidence>
<dbReference type="InterPro" id="IPR036641">
    <property type="entry name" value="HPT_dom_sf"/>
</dbReference>
<protein>
    <submittedName>
        <fullName evidence="3">Hpt domain-containing protein</fullName>
    </submittedName>
</protein>
<dbReference type="SUPFAM" id="SSF47226">
    <property type="entry name" value="Histidine-containing phosphotransfer domain, HPT domain"/>
    <property type="match status" value="1"/>
</dbReference>
<keyword evidence="4" id="KW-1185">Reference proteome</keyword>
<dbReference type="PROSITE" id="PS50894">
    <property type="entry name" value="HPT"/>
    <property type="match status" value="1"/>
</dbReference>
<dbReference type="RefSeq" id="WP_202016492.1">
    <property type="nucleotide sequence ID" value="NZ_JAERRB010000020.1"/>
</dbReference>
<evidence type="ECO:0000313" key="3">
    <source>
        <dbReference type="EMBL" id="MBL0745834.1"/>
    </source>
</evidence>
<proteinExistence type="predicted"/>
<reference evidence="3 4" key="1">
    <citation type="submission" date="2021-01" db="EMBL/GenBank/DDBJ databases">
        <title>Chryseolinea sp. Jin1 Genome sequencing and assembly.</title>
        <authorList>
            <person name="Kim I."/>
        </authorList>
    </citation>
    <scope>NUCLEOTIDE SEQUENCE [LARGE SCALE GENOMIC DNA]</scope>
    <source>
        <strain evidence="3 4">Jin1</strain>
    </source>
</reference>
<feature type="modified residue" description="Phosphohistidine" evidence="1">
    <location>
        <position position="62"/>
    </location>
</feature>
<evidence type="ECO:0000259" key="2">
    <source>
        <dbReference type="PROSITE" id="PS50894"/>
    </source>
</evidence>